<dbReference type="EMBL" id="JADIKK010000008">
    <property type="protein sequence ID" value="MFK2876915.1"/>
    <property type="molecule type" value="Genomic_DNA"/>
</dbReference>
<name>A0ABW8J5R4_9GAMM</name>
<sequence length="58" mass="6328">MKRRTFFHELTPLARAIAASAARQPPKLSEAKDVPEIMAKRAAKLARRAARAAKETGA</sequence>
<proteinExistence type="predicted"/>
<evidence type="ECO:0000313" key="2">
    <source>
        <dbReference type="Proteomes" id="UP001620339"/>
    </source>
</evidence>
<dbReference type="Proteomes" id="UP001620339">
    <property type="component" value="Unassembled WGS sequence"/>
</dbReference>
<dbReference type="RefSeq" id="WP_404612925.1">
    <property type="nucleotide sequence ID" value="NZ_JADIKK010000008.1"/>
</dbReference>
<protein>
    <submittedName>
        <fullName evidence="1">Uncharacterized protein</fullName>
    </submittedName>
</protein>
<reference evidence="1 2" key="1">
    <citation type="submission" date="2020-10" db="EMBL/GenBank/DDBJ databases">
        <title>Phylogeny of dyella-like bacteria.</title>
        <authorList>
            <person name="Fu J."/>
        </authorList>
    </citation>
    <scope>NUCLEOTIDE SEQUENCE [LARGE SCALE GENOMIC DNA]</scope>
    <source>
        <strain evidence="1 2">KACC 19113</strain>
    </source>
</reference>
<comment type="caution">
    <text evidence="1">The sequence shown here is derived from an EMBL/GenBank/DDBJ whole genome shotgun (WGS) entry which is preliminary data.</text>
</comment>
<keyword evidence="2" id="KW-1185">Reference proteome</keyword>
<organism evidence="1 2">
    <name type="scientific">Rhodanobacter hydrolyticus</name>
    <dbReference type="NCBI Taxonomy" id="2250595"/>
    <lineage>
        <taxon>Bacteria</taxon>
        <taxon>Pseudomonadati</taxon>
        <taxon>Pseudomonadota</taxon>
        <taxon>Gammaproteobacteria</taxon>
        <taxon>Lysobacterales</taxon>
        <taxon>Rhodanobacteraceae</taxon>
        <taxon>Rhodanobacter</taxon>
    </lineage>
</organism>
<gene>
    <name evidence="1" type="ORF">ISP25_07545</name>
</gene>
<evidence type="ECO:0000313" key="1">
    <source>
        <dbReference type="EMBL" id="MFK2876915.1"/>
    </source>
</evidence>
<accession>A0ABW8J5R4</accession>